<evidence type="ECO:0000313" key="6">
    <source>
        <dbReference type="Proteomes" id="UP000601597"/>
    </source>
</evidence>
<evidence type="ECO:0000256" key="2">
    <source>
        <dbReference type="ARBA" id="ARBA00022729"/>
    </source>
</evidence>
<gene>
    <name evidence="5" type="ORF">GCM10007071_09240</name>
</gene>
<dbReference type="PROSITE" id="PS51677">
    <property type="entry name" value="NODB"/>
    <property type="match status" value="1"/>
</dbReference>
<evidence type="ECO:0000256" key="1">
    <source>
        <dbReference type="ARBA" id="ARBA00004613"/>
    </source>
</evidence>
<feature type="chain" id="PRO_5046849617" evidence="3">
    <location>
        <begin position="22"/>
        <end position="340"/>
    </location>
</feature>
<keyword evidence="2 3" id="KW-0732">Signal</keyword>
<dbReference type="InterPro" id="IPR011330">
    <property type="entry name" value="Glyco_hydro/deAcase_b/a-brl"/>
</dbReference>
<dbReference type="Pfam" id="PF01522">
    <property type="entry name" value="Polysacc_deac_1"/>
    <property type="match status" value="1"/>
</dbReference>
<reference evidence="6" key="1">
    <citation type="journal article" date="2019" name="Int. J. Syst. Evol. Microbiol.">
        <title>The Global Catalogue of Microorganisms (GCM) 10K type strain sequencing project: providing services to taxonomists for standard genome sequencing and annotation.</title>
        <authorList>
            <consortium name="The Broad Institute Genomics Platform"/>
            <consortium name="The Broad Institute Genome Sequencing Center for Infectious Disease"/>
            <person name="Wu L."/>
            <person name="Ma J."/>
        </authorList>
    </citation>
    <scope>NUCLEOTIDE SEQUENCE [LARGE SCALE GENOMIC DNA]</scope>
    <source>
        <strain evidence="6">KCTC 22280</strain>
    </source>
</reference>
<dbReference type="PANTHER" id="PTHR34216">
    <property type="match status" value="1"/>
</dbReference>
<dbReference type="SUPFAM" id="SSF88713">
    <property type="entry name" value="Glycoside hydrolase/deacetylase"/>
    <property type="match status" value="1"/>
</dbReference>
<accession>A0ABQ3AUA1</accession>
<evidence type="ECO:0000259" key="4">
    <source>
        <dbReference type="PROSITE" id="PS51677"/>
    </source>
</evidence>
<dbReference type="RefSeq" id="WP_189573541.1">
    <property type="nucleotide sequence ID" value="NZ_BMXV01000002.1"/>
</dbReference>
<comment type="subcellular location">
    <subcellularLocation>
        <location evidence="1">Secreted</location>
    </subcellularLocation>
</comment>
<dbReference type="InterPro" id="IPR002509">
    <property type="entry name" value="NODB_dom"/>
</dbReference>
<proteinExistence type="predicted"/>
<evidence type="ECO:0000256" key="3">
    <source>
        <dbReference type="SAM" id="SignalP"/>
    </source>
</evidence>
<dbReference type="Gene3D" id="3.20.20.370">
    <property type="entry name" value="Glycoside hydrolase/deacetylase"/>
    <property type="match status" value="1"/>
</dbReference>
<feature type="signal peptide" evidence="3">
    <location>
        <begin position="1"/>
        <end position="21"/>
    </location>
</feature>
<dbReference type="InterPro" id="IPR051398">
    <property type="entry name" value="Polysacch_Deacetylase"/>
</dbReference>
<organism evidence="5 6">
    <name type="scientific">Marinobacter zhanjiangensis</name>
    <dbReference type="NCBI Taxonomy" id="578215"/>
    <lineage>
        <taxon>Bacteria</taxon>
        <taxon>Pseudomonadati</taxon>
        <taxon>Pseudomonadota</taxon>
        <taxon>Gammaproteobacteria</taxon>
        <taxon>Pseudomonadales</taxon>
        <taxon>Marinobacteraceae</taxon>
        <taxon>Marinobacter</taxon>
    </lineage>
</organism>
<evidence type="ECO:0000313" key="5">
    <source>
        <dbReference type="EMBL" id="GGY64707.1"/>
    </source>
</evidence>
<dbReference type="PANTHER" id="PTHR34216:SF3">
    <property type="entry name" value="POLY-BETA-1,6-N-ACETYL-D-GLUCOSAMINE N-DEACETYLASE"/>
    <property type="match status" value="1"/>
</dbReference>
<name>A0ABQ3AUA1_9GAMM</name>
<dbReference type="Proteomes" id="UP000601597">
    <property type="component" value="Unassembled WGS sequence"/>
</dbReference>
<comment type="caution">
    <text evidence="5">The sequence shown here is derived from an EMBL/GenBank/DDBJ whole genome shotgun (WGS) entry which is preliminary data.</text>
</comment>
<keyword evidence="6" id="KW-1185">Reference proteome</keyword>
<sequence length="340" mass="37988">MLSRYLTTASLLAIAALPARADLVVLQYHHVSDQTPASTSTEVDLFRKQLERIQQLELEVVPLDSATKAALAGELKDQQQVAITFDDAYESVWSTAMPMLEESGYPYTIFVNTRAVGSEGYMTWDQLAQASQQPGVVIANHSHDHGHLPQRPEETREHWRRRVTDSLDQAQSMLQDRLGVNEPMFAYPYGEYDAGVETLVEEREWFGYGQQSGAIGADSDPGRLPRFPMATAYGQLESLDNKLRSRALPVDFSKLPDGIVADNPPRLTLTLPEELNASALTCFASGQGRIPADIEGQTVSVQAPEAFDTRRFRYNCTYPAGQGRFYWLSQQWVDLSQPED</sequence>
<dbReference type="CDD" id="cd10973">
    <property type="entry name" value="CE4_DAC_u4_5s"/>
    <property type="match status" value="1"/>
</dbReference>
<dbReference type="EMBL" id="BMXV01000002">
    <property type="protein sequence ID" value="GGY64707.1"/>
    <property type="molecule type" value="Genomic_DNA"/>
</dbReference>
<protein>
    <submittedName>
        <fullName evidence="5">Polysaccharide deacetylase</fullName>
    </submittedName>
</protein>
<feature type="domain" description="NodB homology" evidence="4">
    <location>
        <begin position="79"/>
        <end position="340"/>
    </location>
</feature>